<sequence length="205" mass="24041">MLLKKVLMIGCLLFMSTTYAKDMILVKAGDVQIIQQNCNENTYECDYVKKYKGKSELLIEKWSKTVIPYQFSPNLIGLRLGATGSNHILEIYDSNDKKSIFYNVIMVDEQNKCFLNQENDGKKHQKIAFYRLPSLQVFFEISSKNKDFRNFKDISSKYIDEEDNSFNFDYSRMMDNEVYFQQVKILDVCGRMPKIIQEDIDDSSE</sequence>
<evidence type="ECO:0000256" key="1">
    <source>
        <dbReference type="SAM" id="SignalP"/>
    </source>
</evidence>
<dbReference type="EMBL" id="CP012808">
    <property type="protein sequence ID" value="ALH95424.1"/>
    <property type="molecule type" value="Genomic_DNA"/>
</dbReference>
<name>A0A0N9VQ27_9GAMM</name>
<keyword evidence="1" id="KW-0732">Signal</keyword>
<protein>
    <submittedName>
        <fullName evidence="2">Uncharacterized protein</fullName>
    </submittedName>
</protein>
<accession>A0A0N9VQ27</accession>
<dbReference type="RefSeq" id="WP_054581316.1">
    <property type="nucleotide sequence ID" value="NZ_CP012808.1"/>
</dbReference>
<gene>
    <name evidence="2" type="ORF">AOY20_07690</name>
</gene>
<proteinExistence type="predicted"/>
<feature type="signal peptide" evidence="1">
    <location>
        <begin position="1"/>
        <end position="20"/>
    </location>
</feature>
<evidence type="ECO:0000313" key="2">
    <source>
        <dbReference type="EMBL" id="ALH95424.1"/>
    </source>
</evidence>
<dbReference type="AlphaFoldDB" id="A0A0N9VQ27"/>
<organism evidence="2 3">
    <name type="scientific">Acinetobacter equi</name>
    <dbReference type="NCBI Taxonomy" id="1324350"/>
    <lineage>
        <taxon>Bacteria</taxon>
        <taxon>Pseudomonadati</taxon>
        <taxon>Pseudomonadota</taxon>
        <taxon>Gammaproteobacteria</taxon>
        <taxon>Moraxellales</taxon>
        <taxon>Moraxellaceae</taxon>
        <taxon>Acinetobacter</taxon>
    </lineage>
</organism>
<evidence type="ECO:0000313" key="3">
    <source>
        <dbReference type="Proteomes" id="UP000064939"/>
    </source>
</evidence>
<dbReference type="KEGG" id="aei:AOY20_07690"/>
<reference evidence="2 3" key="1">
    <citation type="journal article" date="2015" name="Int. J. Syst. Evol. Microbiol.">
        <title>Acinetobacter equi sp. nov. isolated from horse faeces.</title>
        <authorList>
            <person name="Poppel M.T."/>
            <person name="Skiebe E."/>
            <person name="Laue M."/>
            <person name="Bergmann H."/>
            <person name="Ebersberger I."/>
            <person name="Garn T."/>
            <person name="Fruth A."/>
            <person name="Baumgardt S."/>
            <person name="Busse H.J."/>
            <person name="Wilharm G."/>
        </authorList>
    </citation>
    <scope>NUCLEOTIDE SEQUENCE [LARGE SCALE GENOMIC DNA]</scope>
    <source>
        <strain evidence="2 3">114</strain>
    </source>
</reference>
<dbReference type="Proteomes" id="UP000064939">
    <property type="component" value="Chromosome"/>
</dbReference>
<feature type="chain" id="PRO_5006039520" evidence="1">
    <location>
        <begin position="21"/>
        <end position="205"/>
    </location>
</feature>
<dbReference type="OrthoDB" id="6686016at2"/>
<keyword evidence="3" id="KW-1185">Reference proteome</keyword>